<dbReference type="EMBL" id="AP018316">
    <property type="protein sequence ID" value="BAZ87735.1"/>
    <property type="molecule type" value="Genomic_DNA"/>
</dbReference>
<proteinExistence type="predicted"/>
<dbReference type="InterPro" id="IPR038573">
    <property type="entry name" value="BrnT_sf"/>
</dbReference>
<dbReference type="Pfam" id="PF04365">
    <property type="entry name" value="BrnT_toxin"/>
    <property type="match status" value="1"/>
</dbReference>
<organism evidence="1 2">
    <name type="scientific">Dolichospermum compactum NIES-806</name>
    <dbReference type="NCBI Taxonomy" id="1973481"/>
    <lineage>
        <taxon>Bacteria</taxon>
        <taxon>Bacillati</taxon>
        <taxon>Cyanobacteriota</taxon>
        <taxon>Cyanophyceae</taxon>
        <taxon>Nostocales</taxon>
        <taxon>Aphanizomenonaceae</taxon>
        <taxon>Dolichospermum</taxon>
        <taxon>Dolichospermum compactum</taxon>
    </lineage>
</organism>
<name>A0A1Z4V925_9CYAN</name>
<dbReference type="Gene3D" id="3.10.450.530">
    <property type="entry name" value="Ribonuclease toxin, BrnT, of type II toxin-antitoxin system"/>
    <property type="match status" value="1"/>
</dbReference>
<evidence type="ECO:0000313" key="1">
    <source>
        <dbReference type="EMBL" id="BAZ87735.1"/>
    </source>
</evidence>
<protein>
    <recommendedName>
        <fullName evidence="3">BrnT family toxin</fullName>
    </recommendedName>
</protein>
<sequence length="104" mass="12120">MGFRGFRLNFSQIHIIVEWNPEKAKSNLQKHGISFSDAEAVLFDPYALSFEDQSAKGEQRFIIMGMDHLWRLLVVVYTYRGDNIRLISARPATPKERREYETGI</sequence>
<dbReference type="InterPro" id="IPR007460">
    <property type="entry name" value="BrnT_toxin"/>
</dbReference>
<reference evidence="1 2" key="1">
    <citation type="submission" date="2017-06" db="EMBL/GenBank/DDBJ databases">
        <title>Genome sequencing of cyanobaciteial culture collection at National Institute for Environmental Studies (NIES).</title>
        <authorList>
            <person name="Hirose Y."/>
            <person name="Shimura Y."/>
            <person name="Fujisawa T."/>
            <person name="Nakamura Y."/>
            <person name="Kawachi M."/>
        </authorList>
    </citation>
    <scope>NUCLEOTIDE SEQUENCE [LARGE SCALE GENOMIC DNA]</scope>
    <source>
        <strain evidence="1 2">NIES-806</strain>
    </source>
</reference>
<gene>
    <name evidence="1" type="ORF">NIES806_39660</name>
</gene>
<dbReference type="KEGG" id="dcm:NIES806_39660"/>
<evidence type="ECO:0000313" key="2">
    <source>
        <dbReference type="Proteomes" id="UP000218702"/>
    </source>
</evidence>
<keyword evidence="2" id="KW-1185">Reference proteome</keyword>
<dbReference type="RefSeq" id="WP_231939895.1">
    <property type="nucleotide sequence ID" value="NZ_AP018316.1"/>
</dbReference>
<accession>A0A1Z4V925</accession>
<dbReference type="AlphaFoldDB" id="A0A1Z4V925"/>
<dbReference type="Proteomes" id="UP000218702">
    <property type="component" value="Chromosome"/>
</dbReference>
<evidence type="ECO:0008006" key="3">
    <source>
        <dbReference type="Google" id="ProtNLM"/>
    </source>
</evidence>